<dbReference type="AlphaFoldDB" id="A0A2P5I1B4"/>
<evidence type="ECO:0000313" key="2">
    <source>
        <dbReference type="EMBL" id="POS76315.1"/>
    </source>
</evidence>
<feature type="compositionally biased region" description="Basic and acidic residues" evidence="1">
    <location>
        <begin position="220"/>
        <end position="237"/>
    </location>
</feature>
<evidence type="ECO:0000256" key="1">
    <source>
        <dbReference type="SAM" id="MobiDB-lite"/>
    </source>
</evidence>
<organism evidence="2 3">
    <name type="scientific">Diaporthe helianthi</name>
    <dbReference type="NCBI Taxonomy" id="158607"/>
    <lineage>
        <taxon>Eukaryota</taxon>
        <taxon>Fungi</taxon>
        <taxon>Dikarya</taxon>
        <taxon>Ascomycota</taxon>
        <taxon>Pezizomycotina</taxon>
        <taxon>Sordariomycetes</taxon>
        <taxon>Sordariomycetidae</taxon>
        <taxon>Diaporthales</taxon>
        <taxon>Diaporthaceae</taxon>
        <taxon>Diaporthe</taxon>
    </lineage>
</organism>
<dbReference type="PANTHER" id="PTHR28527">
    <property type="entry name" value="MATING-TYPE SWITCHING PROTEIN SWI2-RELATED"/>
    <property type="match status" value="1"/>
</dbReference>
<gene>
    <name evidence="2" type="ORF">DHEL01_v205289</name>
</gene>
<reference evidence="2" key="1">
    <citation type="submission" date="2017-09" db="EMBL/GenBank/DDBJ databases">
        <title>Polyketide synthases of a Diaporthe helianthi virulent isolate.</title>
        <authorList>
            <person name="Baroncelli R."/>
        </authorList>
    </citation>
    <scope>NUCLEOTIDE SEQUENCE [LARGE SCALE GENOMIC DNA]</scope>
    <source>
        <strain evidence="2">7/96</strain>
    </source>
</reference>
<dbReference type="GO" id="GO:0006310">
    <property type="term" value="P:DNA recombination"/>
    <property type="evidence" value="ECO:0007669"/>
    <property type="project" value="TreeGrafter"/>
</dbReference>
<dbReference type="OrthoDB" id="27934at2759"/>
<feature type="region of interest" description="Disordered" evidence="1">
    <location>
        <begin position="1"/>
        <end position="121"/>
    </location>
</feature>
<protein>
    <recommendedName>
        <fullName evidence="4">Swi5-dependent recombination DNA repair protein 1</fullName>
    </recommendedName>
</protein>
<dbReference type="Gene3D" id="6.10.140.1020">
    <property type="match status" value="1"/>
</dbReference>
<comment type="caution">
    <text evidence="2">The sequence shown here is derived from an EMBL/GenBank/DDBJ whole genome shotgun (WGS) entry which is preliminary data.</text>
</comment>
<feature type="compositionally biased region" description="Basic residues" evidence="1">
    <location>
        <begin position="1"/>
        <end position="10"/>
    </location>
</feature>
<proteinExistence type="predicted"/>
<feature type="region of interest" description="Disordered" evidence="1">
    <location>
        <begin position="220"/>
        <end position="273"/>
    </location>
</feature>
<dbReference type="InParanoid" id="A0A2P5I1B4"/>
<dbReference type="PANTHER" id="PTHR28527:SF1">
    <property type="entry name" value="SWI5-DEPENDENT RECOMBINATION DNA REPAIR PROTEIN 1"/>
    <property type="match status" value="1"/>
</dbReference>
<feature type="compositionally biased region" description="Polar residues" evidence="1">
    <location>
        <begin position="33"/>
        <end position="51"/>
    </location>
</feature>
<sequence length="299" mass="33172">MNTPAAKRRRVDAANATLRKPFHSPLLRRQPDAGTNATPGPSRTPDSNGNKRSFEEVYSPSSPSVAKRPQAARPVSQRAHGQQASPPKLSSPFGARKDPRAKISGPKESGTAGLGEDADGSNPFLALVRAHRTRKAAAADRDAIVKDLDRRLDLVRQAREIEAASERKRPGEPVDQELRDLVGKWRAAARAAAEELFETVKGRVDNAGGAKAWREMQRRQQEFYRGFDQDPPAKAKDSDEDSDPEFSRDVQAHLEGMDEAEQKPEEDDETEFNVGHMLRSLNVDFSLLGYDDKEDKWIN</sequence>
<dbReference type="STRING" id="158607.A0A2P5I1B4"/>
<keyword evidence="3" id="KW-1185">Reference proteome</keyword>
<dbReference type="EMBL" id="MAVT02000383">
    <property type="protein sequence ID" value="POS76315.1"/>
    <property type="molecule type" value="Genomic_DNA"/>
</dbReference>
<evidence type="ECO:0008006" key="4">
    <source>
        <dbReference type="Google" id="ProtNLM"/>
    </source>
</evidence>
<feature type="compositionally biased region" description="Basic and acidic residues" evidence="1">
    <location>
        <begin position="245"/>
        <end position="263"/>
    </location>
</feature>
<dbReference type="Proteomes" id="UP000094444">
    <property type="component" value="Unassembled WGS sequence"/>
</dbReference>
<evidence type="ECO:0000313" key="3">
    <source>
        <dbReference type="Proteomes" id="UP000094444"/>
    </source>
</evidence>
<name>A0A2P5I1B4_DIAHE</name>
<accession>A0A2P5I1B4</accession>